<dbReference type="EMBL" id="HM486074">
    <property type="protein sequence ID" value="ADU56075.1"/>
    <property type="molecule type" value="Genomic_DNA"/>
</dbReference>
<dbReference type="SMART" id="SM00470">
    <property type="entry name" value="ParB"/>
    <property type="match status" value="1"/>
</dbReference>
<feature type="region of interest" description="Disordered" evidence="1">
    <location>
        <begin position="224"/>
        <end position="245"/>
    </location>
</feature>
<accession>E9L1J6</accession>
<dbReference type="InterPro" id="IPR003115">
    <property type="entry name" value="ParB_N"/>
</dbReference>
<evidence type="ECO:0000259" key="2">
    <source>
        <dbReference type="SMART" id="SM00470"/>
    </source>
</evidence>
<dbReference type="SUPFAM" id="SSF110849">
    <property type="entry name" value="ParB/Sulfiredoxin"/>
    <property type="match status" value="1"/>
</dbReference>
<reference evidence="3" key="1">
    <citation type="journal article" date="2010" name="J. Am. Chem. Soc.">
        <title>Tailoring enzyme-rich environmental DNA clones: a source of enzymes for generating libraries of unnatural natural products.</title>
        <authorList>
            <person name="Banik J.J."/>
            <person name="Craig J.W."/>
            <person name="Calle P.Y."/>
            <person name="Brady S.F."/>
        </authorList>
    </citation>
    <scope>NUCLEOTIDE SEQUENCE</scope>
</reference>
<organism evidence="3">
    <name type="scientific">uncultured organism CA37</name>
    <dbReference type="NCBI Taxonomy" id="941420"/>
    <lineage>
        <taxon>unclassified sequences</taxon>
        <taxon>environmental samples</taxon>
    </lineage>
</organism>
<protein>
    <recommendedName>
        <fullName evidence="2">ParB-like N-terminal domain-containing protein</fullName>
    </recommendedName>
</protein>
<gene>
    <name evidence="3" type="ORF">CA37-52</name>
</gene>
<feature type="compositionally biased region" description="Basic and acidic residues" evidence="1">
    <location>
        <begin position="235"/>
        <end position="245"/>
    </location>
</feature>
<sequence length="328" mass="35948">METAVRIVIDDLPGSEPAAADSPGIAWVPVRSLQRGDSPRQSGEDLEHIRMLARIDEPLPPIIVHRPSMRVIDGAHRLGAALLRGDEMIAVRFFDGTEQEAFVLAVRTNVTHGLPLSAADRTAAAERILSSHPDWSDRAIATVTGLGARSVANARRRLEIGSGEEIRARTGRDGRVRPLDNAEGRRRALALISNRPEASLRQIAREAGVSPSTVRDVRRRVERGEDPVPQVGRRRAAEARPDHQVPDGAGLSWMLQGLQADPSLRFSESGRTLLRWIFSRAIHPNERVDVVGKIPPHCTYVIATVARACADEWIQLADALDRRGVESA</sequence>
<dbReference type="AlphaFoldDB" id="E9L1J6"/>
<name>E9L1J6_9ZZZZ</name>
<feature type="domain" description="ParB-like N-terminal" evidence="2">
    <location>
        <begin position="26"/>
        <end position="110"/>
    </location>
</feature>
<proteinExistence type="predicted"/>
<dbReference type="InterPro" id="IPR036086">
    <property type="entry name" value="ParB/Sulfiredoxin_sf"/>
</dbReference>
<evidence type="ECO:0000313" key="3">
    <source>
        <dbReference type="EMBL" id="ADU56075.1"/>
    </source>
</evidence>
<evidence type="ECO:0000256" key="1">
    <source>
        <dbReference type="SAM" id="MobiDB-lite"/>
    </source>
</evidence>